<organism evidence="2 3">
    <name type="scientific">Symbiodinium microadriaticum</name>
    <name type="common">Dinoflagellate</name>
    <name type="synonym">Zooxanthella microadriatica</name>
    <dbReference type="NCBI Taxonomy" id="2951"/>
    <lineage>
        <taxon>Eukaryota</taxon>
        <taxon>Sar</taxon>
        <taxon>Alveolata</taxon>
        <taxon>Dinophyceae</taxon>
        <taxon>Suessiales</taxon>
        <taxon>Symbiodiniaceae</taxon>
        <taxon>Symbiodinium</taxon>
    </lineage>
</organism>
<dbReference type="OrthoDB" id="447374at2759"/>
<name>A0A1Q9D0S2_SYMMI</name>
<comment type="caution">
    <text evidence="2">The sequence shown here is derived from an EMBL/GenBank/DDBJ whole genome shotgun (WGS) entry which is preliminary data.</text>
</comment>
<evidence type="ECO:0000313" key="3">
    <source>
        <dbReference type="Proteomes" id="UP000186817"/>
    </source>
</evidence>
<dbReference type="AlphaFoldDB" id="A0A1Q9D0S2"/>
<gene>
    <name evidence="2" type="ORF">AK812_SmicGene29875</name>
</gene>
<keyword evidence="3" id="KW-1185">Reference proteome</keyword>
<protein>
    <submittedName>
        <fullName evidence="2">Uncharacterized protein</fullName>
    </submittedName>
</protein>
<dbReference type="EMBL" id="LSRX01000796">
    <property type="protein sequence ID" value="OLP88757.1"/>
    <property type="molecule type" value="Genomic_DNA"/>
</dbReference>
<evidence type="ECO:0000256" key="1">
    <source>
        <dbReference type="SAM" id="MobiDB-lite"/>
    </source>
</evidence>
<reference evidence="2 3" key="1">
    <citation type="submission" date="2016-02" db="EMBL/GenBank/DDBJ databases">
        <title>Genome analysis of coral dinoflagellate symbionts highlights evolutionary adaptations to a symbiotic lifestyle.</title>
        <authorList>
            <person name="Aranda M."/>
            <person name="Li Y."/>
            <person name="Liew Y.J."/>
            <person name="Baumgarten S."/>
            <person name="Simakov O."/>
            <person name="Wilson M."/>
            <person name="Piel J."/>
            <person name="Ashoor H."/>
            <person name="Bougouffa S."/>
            <person name="Bajic V.B."/>
            <person name="Ryu T."/>
            <person name="Ravasi T."/>
            <person name="Bayer T."/>
            <person name="Micklem G."/>
            <person name="Kim H."/>
            <person name="Bhak J."/>
            <person name="Lajeunesse T.C."/>
            <person name="Voolstra C.R."/>
        </authorList>
    </citation>
    <scope>NUCLEOTIDE SEQUENCE [LARGE SCALE GENOMIC DNA]</scope>
    <source>
        <strain evidence="2 3">CCMP2467</strain>
    </source>
</reference>
<feature type="compositionally biased region" description="Low complexity" evidence="1">
    <location>
        <begin position="190"/>
        <end position="210"/>
    </location>
</feature>
<proteinExistence type="predicted"/>
<evidence type="ECO:0000313" key="2">
    <source>
        <dbReference type="EMBL" id="OLP88757.1"/>
    </source>
</evidence>
<accession>A0A1Q9D0S2</accession>
<sequence length="793" mass="85726">MTTSTMTMAMTIGDDGNDNDDEADHSAFTCLLPTQSMVWRSVRKFCQDEYPGMVFRNYAARKAFVIRQGLKLQADDAGIEGVVTAKDSDDVKELKVGKRIAASKIRAQHLEDAADMSREQINQMHAKNAAQLAVDVNDEDEVAATKAGQSMDDDPTQKGERQAEDDDESSSSQFGLAAPKARVRTKTKQSKPSSESGLKGSSKKLPTGSPLKPMAAVKALDPSLIWKGAVKDPEIQARFKKAADLSSALEKEAVSLEEGSETAQAVRTALNEATEAVNNAQIVYDVLGKLRGIKQVQDAEFAAELTKALQAPAMDADTLAAIRSYLGSKVAAETGFGCARSVVFGGPRWLLRMVSVGDPTQVQKPEEGEGSEEFDCCSGPPEQCRIENIKTLEQLDEAIVHFPPPIGSVHCPDVLRAGVKSGAPSLEGLQPDFGNTAGLYIQVFTDWQRLLSAIYIRDSDKQGSAVPNGVKLFMKEANGALEGQTLVSQAKGVQDEAVIVVNEKRGACSLNLRGLLSDVKRLTERSEGSKEAMEEVIGKFWAAGQEGQAAPIRWASSPVNGSSLLLRGMTVRFKEALCVHEFLLRLQSFFEGVATSEDEPGPLKRACELYFELDKMTSPFKSSDSDAQQPEPAAVGAAGRLRASIAPAATAWIGSLMQTMSVEEVVAKVNETLPAQTAEIKSAVASLNLAKELAIALPKVEEASFDVLVAAVPVYIKAKSVDEHLLHPSTVEKSHEFCMKVDVQLEEEVESFVQSVAELDKLALKYRRGVLMILYREWAACVAVYPVKHLTST</sequence>
<feature type="region of interest" description="Disordered" evidence="1">
    <location>
        <begin position="145"/>
        <end position="213"/>
    </location>
</feature>
<dbReference type="Proteomes" id="UP000186817">
    <property type="component" value="Unassembled WGS sequence"/>
</dbReference>